<dbReference type="AlphaFoldDB" id="A0A2S8SX41"/>
<comment type="caution">
    <text evidence="2">The sequence shown here is derived from an EMBL/GenBank/DDBJ whole genome shotgun (WGS) entry which is preliminary data.</text>
</comment>
<dbReference type="EMBL" id="NIGF01000001">
    <property type="protein sequence ID" value="PQV65338.1"/>
    <property type="molecule type" value="Genomic_DNA"/>
</dbReference>
<reference evidence="2 3" key="1">
    <citation type="journal article" date="2018" name="Syst. Appl. Microbiol.">
        <title>Abditibacterium utsteinense sp. nov., the first cultivated member of candidate phylum FBP, isolated from ice-free Antarctic soil samples.</title>
        <authorList>
            <person name="Tahon G."/>
            <person name="Tytgat B."/>
            <person name="Lebbe L."/>
            <person name="Carlier A."/>
            <person name="Willems A."/>
        </authorList>
    </citation>
    <scope>NUCLEOTIDE SEQUENCE [LARGE SCALE GENOMIC DNA]</scope>
    <source>
        <strain evidence="2 3">LMG 29911</strain>
    </source>
</reference>
<name>A0A2S8SX41_9BACT</name>
<gene>
    <name evidence="2" type="ORF">B1R32_10177</name>
</gene>
<dbReference type="Proteomes" id="UP000237684">
    <property type="component" value="Unassembled WGS sequence"/>
</dbReference>
<keyword evidence="3" id="KW-1185">Reference proteome</keyword>
<proteinExistence type="predicted"/>
<protein>
    <submittedName>
        <fullName evidence="2">Uncharacterized protein</fullName>
    </submittedName>
</protein>
<feature type="compositionally biased region" description="Basic and acidic residues" evidence="1">
    <location>
        <begin position="8"/>
        <end position="18"/>
    </location>
</feature>
<evidence type="ECO:0000313" key="3">
    <source>
        <dbReference type="Proteomes" id="UP000237684"/>
    </source>
</evidence>
<feature type="compositionally biased region" description="Basic and acidic residues" evidence="1">
    <location>
        <begin position="30"/>
        <end position="39"/>
    </location>
</feature>
<organism evidence="2 3">
    <name type="scientific">Abditibacterium utsteinense</name>
    <dbReference type="NCBI Taxonomy" id="1960156"/>
    <lineage>
        <taxon>Bacteria</taxon>
        <taxon>Pseudomonadati</taxon>
        <taxon>Abditibacteriota</taxon>
        <taxon>Abditibacteriia</taxon>
        <taxon>Abditibacteriales</taxon>
        <taxon>Abditibacteriaceae</taxon>
        <taxon>Abditibacterium</taxon>
    </lineage>
</organism>
<evidence type="ECO:0000313" key="2">
    <source>
        <dbReference type="EMBL" id="PQV65338.1"/>
    </source>
</evidence>
<accession>A0A2S8SX41</accession>
<sequence length="39" mass="4586">MKRRAKRETKSTKNEGKTFHKRAQTPVFGRNEREVKLAA</sequence>
<evidence type="ECO:0000256" key="1">
    <source>
        <dbReference type="SAM" id="MobiDB-lite"/>
    </source>
</evidence>
<feature type="region of interest" description="Disordered" evidence="1">
    <location>
        <begin position="1"/>
        <end position="39"/>
    </location>
</feature>
<dbReference type="InParanoid" id="A0A2S8SX41"/>